<accession>A0ABX2A9T4</accession>
<dbReference type="EMBL" id="JABJWC010000003">
    <property type="protein sequence ID" value="NPC65174.1"/>
    <property type="molecule type" value="Genomic_DNA"/>
</dbReference>
<protein>
    <recommendedName>
        <fullName evidence="4">Secreted protein</fullName>
    </recommendedName>
</protein>
<keyword evidence="3" id="KW-1185">Reference proteome</keyword>
<dbReference type="RefSeq" id="WP_172154868.1">
    <property type="nucleotide sequence ID" value="NZ_JABJWC010000003.1"/>
</dbReference>
<organism evidence="2 3">
    <name type="scientific">Komagataeibacter melomenusus</name>
    <dbReference type="NCBI Taxonomy" id="2766578"/>
    <lineage>
        <taxon>Bacteria</taxon>
        <taxon>Pseudomonadati</taxon>
        <taxon>Pseudomonadota</taxon>
        <taxon>Alphaproteobacteria</taxon>
        <taxon>Acetobacterales</taxon>
        <taxon>Acetobacteraceae</taxon>
        <taxon>Komagataeibacter</taxon>
    </lineage>
</organism>
<evidence type="ECO:0000313" key="2">
    <source>
        <dbReference type="EMBL" id="NPC65174.1"/>
    </source>
</evidence>
<evidence type="ECO:0000256" key="1">
    <source>
        <dbReference type="SAM" id="MobiDB-lite"/>
    </source>
</evidence>
<dbReference type="Proteomes" id="UP000623090">
    <property type="component" value="Unassembled WGS sequence"/>
</dbReference>
<feature type="region of interest" description="Disordered" evidence="1">
    <location>
        <begin position="64"/>
        <end position="85"/>
    </location>
</feature>
<comment type="caution">
    <text evidence="2">The sequence shown here is derived from an EMBL/GenBank/DDBJ whole genome shotgun (WGS) entry which is preliminary data.</text>
</comment>
<proteinExistence type="predicted"/>
<name>A0ABX2A9T4_9PROT</name>
<evidence type="ECO:0000313" key="3">
    <source>
        <dbReference type="Proteomes" id="UP000623090"/>
    </source>
</evidence>
<sequence>MIAGYSLLWQACCVLWGMECRSPTHAIRRNDYRLPGARKHEIFKVSFRQNFKPGLKRLLMKKQGFGERPPKLSEKSFGKKFYDSS</sequence>
<reference evidence="2 3" key="1">
    <citation type="journal article" date="2020" name="Microorganisms">
        <title>Description of Komagataeibacter melaceti sp. nov. and Komagataeibacter melomenusus sp. nov. Isolated from Apple Cider Vinegar.</title>
        <authorList>
            <person name="Maric L."/>
            <person name="Cleenwerck I."/>
            <person name="Accetto T."/>
            <person name="Vandamme P."/>
            <person name="Trcek J."/>
        </authorList>
    </citation>
    <scope>NUCLEOTIDE SEQUENCE [LARGE SCALE GENOMIC DNA]</scope>
    <source>
        <strain evidence="2 3">AV436</strain>
    </source>
</reference>
<gene>
    <name evidence="2" type="ORF">HNW77_01880</name>
</gene>
<evidence type="ECO:0008006" key="4">
    <source>
        <dbReference type="Google" id="ProtNLM"/>
    </source>
</evidence>